<dbReference type="AlphaFoldDB" id="A0A1Y3AZL7"/>
<keyword evidence="3" id="KW-1185">Reference proteome</keyword>
<feature type="compositionally biased region" description="Polar residues" evidence="1">
    <location>
        <begin position="146"/>
        <end position="155"/>
    </location>
</feature>
<evidence type="ECO:0000313" key="2">
    <source>
        <dbReference type="EMBL" id="OTF72555.1"/>
    </source>
</evidence>
<reference evidence="2 3" key="1">
    <citation type="submission" date="2017-03" db="EMBL/GenBank/DDBJ databases">
        <title>Genome Survey of Euroglyphus maynei.</title>
        <authorList>
            <person name="Arlian L.G."/>
            <person name="Morgan M.S."/>
            <person name="Rider S.D."/>
        </authorList>
    </citation>
    <scope>NUCLEOTIDE SEQUENCE [LARGE SCALE GENOMIC DNA]</scope>
    <source>
        <strain evidence="2">Arlian Lab</strain>
        <tissue evidence="2">Whole body</tissue>
    </source>
</reference>
<dbReference type="Proteomes" id="UP000194236">
    <property type="component" value="Unassembled WGS sequence"/>
</dbReference>
<evidence type="ECO:0000256" key="1">
    <source>
        <dbReference type="SAM" id="MobiDB-lite"/>
    </source>
</evidence>
<gene>
    <name evidence="2" type="ORF">BLA29_012260</name>
</gene>
<accession>A0A1Y3AZL7</accession>
<name>A0A1Y3AZL7_EURMA</name>
<protein>
    <submittedName>
        <fullName evidence="2">Uncharacterized protein</fullName>
    </submittedName>
</protein>
<dbReference type="EMBL" id="MUJZ01055654">
    <property type="protein sequence ID" value="OTF72555.1"/>
    <property type="molecule type" value="Genomic_DNA"/>
</dbReference>
<evidence type="ECO:0000313" key="3">
    <source>
        <dbReference type="Proteomes" id="UP000194236"/>
    </source>
</evidence>
<feature type="region of interest" description="Disordered" evidence="1">
    <location>
        <begin position="136"/>
        <end position="169"/>
    </location>
</feature>
<feature type="non-terminal residue" evidence="2">
    <location>
        <position position="169"/>
    </location>
</feature>
<comment type="caution">
    <text evidence="2">The sequence shown here is derived from an EMBL/GenBank/DDBJ whole genome shotgun (WGS) entry which is preliminary data.</text>
</comment>
<proteinExistence type="predicted"/>
<sequence length="169" mass="19567">MGANVCKTFHIPLSSAQQRRHDLKDSRFDNRNRSNRFGIHNKNKININGKIKQRVQVQPITERLVEVNSSYLNHNKSQVLLDDKNDYIEKLDCSYCEKQNISKNDILNYNHKHTEILSPDLRQHIEPITVRPEVMNVPSIDKSDDNLISPTPMSNNDDDNDEKVSQSDS</sequence>
<organism evidence="2 3">
    <name type="scientific">Euroglyphus maynei</name>
    <name type="common">Mayne's house dust mite</name>
    <dbReference type="NCBI Taxonomy" id="6958"/>
    <lineage>
        <taxon>Eukaryota</taxon>
        <taxon>Metazoa</taxon>
        <taxon>Ecdysozoa</taxon>
        <taxon>Arthropoda</taxon>
        <taxon>Chelicerata</taxon>
        <taxon>Arachnida</taxon>
        <taxon>Acari</taxon>
        <taxon>Acariformes</taxon>
        <taxon>Sarcoptiformes</taxon>
        <taxon>Astigmata</taxon>
        <taxon>Psoroptidia</taxon>
        <taxon>Analgoidea</taxon>
        <taxon>Pyroglyphidae</taxon>
        <taxon>Pyroglyphinae</taxon>
        <taxon>Euroglyphus</taxon>
    </lineage>
</organism>